<dbReference type="EMBL" id="CACRZD030000010">
    <property type="protein sequence ID" value="CAA6667447.1"/>
    <property type="molecule type" value="Genomic_DNA"/>
</dbReference>
<evidence type="ECO:0000256" key="18">
    <source>
        <dbReference type="ARBA" id="ARBA00023180"/>
    </source>
</evidence>
<dbReference type="Proteomes" id="UP001189122">
    <property type="component" value="Unassembled WGS sequence"/>
</dbReference>
<organism evidence="24">
    <name type="scientific">Spirodela intermedia</name>
    <name type="common">Intermediate duckweed</name>
    <dbReference type="NCBI Taxonomy" id="51605"/>
    <lineage>
        <taxon>Eukaryota</taxon>
        <taxon>Viridiplantae</taxon>
        <taxon>Streptophyta</taxon>
        <taxon>Embryophyta</taxon>
        <taxon>Tracheophyta</taxon>
        <taxon>Spermatophyta</taxon>
        <taxon>Magnoliopsida</taxon>
        <taxon>Liliopsida</taxon>
        <taxon>Araceae</taxon>
        <taxon>Lemnoideae</taxon>
        <taxon>Spirodela</taxon>
    </lineage>
</organism>
<keyword evidence="5" id="KW-0723">Serine/threonine-protein kinase</keyword>
<dbReference type="InterPro" id="IPR032675">
    <property type="entry name" value="LRR_dom_sf"/>
</dbReference>
<evidence type="ECO:0000256" key="9">
    <source>
        <dbReference type="ARBA" id="ARBA00022692"/>
    </source>
</evidence>
<evidence type="ECO:0000256" key="3">
    <source>
        <dbReference type="ARBA" id="ARBA00012513"/>
    </source>
</evidence>
<dbReference type="GO" id="GO:0004674">
    <property type="term" value="F:protein serine/threonine kinase activity"/>
    <property type="evidence" value="ECO:0007669"/>
    <property type="project" value="UniProtKB-KW"/>
</dbReference>
<dbReference type="InterPro" id="IPR000719">
    <property type="entry name" value="Prot_kinase_dom"/>
</dbReference>
<evidence type="ECO:0000313" key="24">
    <source>
        <dbReference type="EMBL" id="CAA2628193.1"/>
    </source>
</evidence>
<comment type="catalytic activity">
    <reaction evidence="20">
        <text>L-seryl-[protein] + ATP = O-phospho-L-seryl-[protein] + ADP + H(+)</text>
        <dbReference type="Rhea" id="RHEA:17989"/>
        <dbReference type="Rhea" id="RHEA-COMP:9863"/>
        <dbReference type="Rhea" id="RHEA-COMP:11604"/>
        <dbReference type="ChEBI" id="CHEBI:15378"/>
        <dbReference type="ChEBI" id="CHEBI:29999"/>
        <dbReference type="ChEBI" id="CHEBI:30616"/>
        <dbReference type="ChEBI" id="CHEBI:83421"/>
        <dbReference type="ChEBI" id="CHEBI:456216"/>
        <dbReference type="EC" id="2.7.11.1"/>
    </reaction>
</comment>
<dbReference type="Pfam" id="PF00560">
    <property type="entry name" value="LRR_1"/>
    <property type="match status" value="6"/>
</dbReference>
<evidence type="ECO:0000256" key="14">
    <source>
        <dbReference type="ARBA" id="ARBA00022840"/>
    </source>
</evidence>
<dbReference type="SUPFAM" id="SSF52058">
    <property type="entry name" value="L domain-like"/>
    <property type="match status" value="1"/>
</dbReference>
<keyword evidence="14" id="KW-0067">ATP-binding</keyword>
<reference evidence="24 25" key="1">
    <citation type="submission" date="2019-12" db="EMBL/GenBank/DDBJ databases">
        <authorList>
            <person name="Scholz U."/>
            <person name="Mascher M."/>
            <person name="Fiebig A."/>
        </authorList>
    </citation>
    <scope>NUCLEOTIDE SEQUENCE</scope>
</reference>
<evidence type="ECO:0000256" key="13">
    <source>
        <dbReference type="ARBA" id="ARBA00022777"/>
    </source>
</evidence>
<evidence type="ECO:0000256" key="6">
    <source>
        <dbReference type="ARBA" id="ARBA00022553"/>
    </source>
</evidence>
<dbReference type="SUPFAM" id="SSF56112">
    <property type="entry name" value="Protein kinase-like (PK-like)"/>
    <property type="match status" value="1"/>
</dbReference>
<dbReference type="FunFam" id="1.10.510.10:FF:000417">
    <property type="entry name" value="Leucine-rich repeat receptor-like protein kinase"/>
    <property type="match status" value="1"/>
</dbReference>
<evidence type="ECO:0000256" key="20">
    <source>
        <dbReference type="ARBA" id="ARBA00048679"/>
    </source>
</evidence>
<protein>
    <recommendedName>
        <fullName evidence="3">non-specific serine/threonine protein kinase</fullName>
        <ecNumber evidence="3">2.7.11.1</ecNumber>
    </recommendedName>
</protein>
<keyword evidence="9 21" id="KW-0812">Transmembrane</keyword>
<keyword evidence="6" id="KW-0597">Phosphoprotein</keyword>
<keyword evidence="15 21" id="KW-1133">Transmembrane helix</keyword>
<dbReference type="GO" id="GO:0051707">
    <property type="term" value="P:response to other organism"/>
    <property type="evidence" value="ECO:0007669"/>
    <property type="project" value="UniProtKB-ARBA"/>
</dbReference>
<dbReference type="InterPro" id="IPR011009">
    <property type="entry name" value="Kinase-like_dom_sf"/>
</dbReference>
<keyword evidence="18" id="KW-0325">Glycoprotein</keyword>
<proteinExistence type="inferred from homology"/>
<dbReference type="GO" id="GO:0051606">
    <property type="term" value="P:detection of stimulus"/>
    <property type="evidence" value="ECO:0007669"/>
    <property type="project" value="UniProtKB-ARBA"/>
</dbReference>
<dbReference type="EMBL" id="LR743597">
    <property type="protein sequence ID" value="CAA2628193.1"/>
    <property type="molecule type" value="Genomic_DNA"/>
</dbReference>
<dbReference type="PANTHER" id="PTHR45974">
    <property type="entry name" value="RECEPTOR-LIKE PROTEIN 55"/>
    <property type="match status" value="1"/>
</dbReference>
<dbReference type="SMART" id="SM00220">
    <property type="entry name" value="S_TKc"/>
    <property type="match status" value="1"/>
</dbReference>
<evidence type="ECO:0000256" key="2">
    <source>
        <dbReference type="ARBA" id="ARBA00008684"/>
    </source>
</evidence>
<dbReference type="SUPFAM" id="SSF52047">
    <property type="entry name" value="RNI-like"/>
    <property type="match status" value="1"/>
</dbReference>
<keyword evidence="7" id="KW-0433">Leucine-rich repeat</keyword>
<dbReference type="Gene3D" id="1.10.510.10">
    <property type="entry name" value="Transferase(Phosphotransferase) domain 1"/>
    <property type="match status" value="1"/>
</dbReference>
<comment type="similarity">
    <text evidence="2">Belongs to the protein kinase superfamily. Ser/Thr protein kinase family.</text>
</comment>
<dbReference type="EC" id="2.7.11.1" evidence="3"/>
<comment type="catalytic activity">
    <reaction evidence="19">
        <text>L-threonyl-[protein] + ATP = O-phospho-L-threonyl-[protein] + ADP + H(+)</text>
        <dbReference type="Rhea" id="RHEA:46608"/>
        <dbReference type="Rhea" id="RHEA-COMP:11060"/>
        <dbReference type="Rhea" id="RHEA-COMP:11605"/>
        <dbReference type="ChEBI" id="CHEBI:15378"/>
        <dbReference type="ChEBI" id="CHEBI:30013"/>
        <dbReference type="ChEBI" id="CHEBI:30616"/>
        <dbReference type="ChEBI" id="CHEBI:61977"/>
        <dbReference type="ChEBI" id="CHEBI:456216"/>
        <dbReference type="EC" id="2.7.11.1"/>
    </reaction>
</comment>
<dbReference type="GO" id="GO:0005886">
    <property type="term" value="C:plasma membrane"/>
    <property type="evidence" value="ECO:0007669"/>
    <property type="project" value="UniProtKB-SubCell"/>
</dbReference>
<feature type="domain" description="Protein kinase" evidence="23">
    <location>
        <begin position="649"/>
        <end position="914"/>
    </location>
</feature>
<keyword evidence="11" id="KW-0677">Repeat</keyword>
<dbReference type="InterPro" id="IPR001611">
    <property type="entry name" value="Leu-rich_rpt"/>
</dbReference>
<dbReference type="PANTHER" id="PTHR45974:SF260">
    <property type="entry name" value="PROTEIN KINASE DOMAIN-CONTAINING PROTEIN"/>
    <property type="match status" value="1"/>
</dbReference>
<name>A0A7I8JBA1_SPIIN</name>
<evidence type="ECO:0000256" key="19">
    <source>
        <dbReference type="ARBA" id="ARBA00047899"/>
    </source>
</evidence>
<evidence type="ECO:0000256" key="12">
    <source>
        <dbReference type="ARBA" id="ARBA00022741"/>
    </source>
</evidence>
<dbReference type="PRINTS" id="PR00019">
    <property type="entry name" value="LEURICHRPT"/>
</dbReference>
<dbReference type="InterPro" id="IPR008271">
    <property type="entry name" value="Ser/Thr_kinase_AS"/>
</dbReference>
<evidence type="ECO:0000256" key="4">
    <source>
        <dbReference type="ARBA" id="ARBA00022475"/>
    </source>
</evidence>
<evidence type="ECO:0000313" key="25">
    <source>
        <dbReference type="Proteomes" id="UP001189122"/>
    </source>
</evidence>
<keyword evidence="25" id="KW-1185">Reference proteome</keyword>
<evidence type="ECO:0000256" key="1">
    <source>
        <dbReference type="ARBA" id="ARBA00004251"/>
    </source>
</evidence>
<keyword evidence="10 22" id="KW-0732">Signal</keyword>
<dbReference type="FunFam" id="3.80.10.10:FF:000470">
    <property type="entry name" value="LRR receptor-like serine/threonine-protein kinase RPK2"/>
    <property type="match status" value="1"/>
</dbReference>
<dbReference type="InterPro" id="IPR003591">
    <property type="entry name" value="Leu-rich_rpt_typical-subtyp"/>
</dbReference>
<dbReference type="FunFam" id="3.80.10.10:FF:000453">
    <property type="entry name" value="Leucine-rich receptor-like protein kinase family protein"/>
    <property type="match status" value="1"/>
</dbReference>
<feature type="transmembrane region" description="Helical" evidence="21">
    <location>
        <begin position="588"/>
        <end position="611"/>
    </location>
</feature>
<evidence type="ECO:0000256" key="17">
    <source>
        <dbReference type="ARBA" id="ARBA00023170"/>
    </source>
</evidence>
<accession>A0A7I8JBA1</accession>
<dbReference type="Gene3D" id="3.80.10.10">
    <property type="entry name" value="Ribonuclease Inhibitor"/>
    <property type="match status" value="3"/>
</dbReference>
<dbReference type="PROSITE" id="PS00108">
    <property type="entry name" value="PROTEIN_KINASE_ST"/>
    <property type="match status" value="1"/>
</dbReference>
<evidence type="ECO:0000256" key="21">
    <source>
        <dbReference type="SAM" id="Phobius"/>
    </source>
</evidence>
<dbReference type="PROSITE" id="PS50011">
    <property type="entry name" value="PROTEIN_KINASE_DOM"/>
    <property type="match status" value="1"/>
</dbReference>
<dbReference type="GO" id="GO:0005524">
    <property type="term" value="F:ATP binding"/>
    <property type="evidence" value="ECO:0007669"/>
    <property type="project" value="UniProtKB-KW"/>
</dbReference>
<dbReference type="AlphaFoldDB" id="A0A7I8JBA1"/>
<keyword evidence="12" id="KW-0547">Nucleotide-binding</keyword>
<dbReference type="InterPro" id="IPR013210">
    <property type="entry name" value="LRR_N_plant-typ"/>
</dbReference>
<sequence>MSRLRSFTVVFFLLLSSFLMIDAMADADILLMAKAAHLDDPYGRLREWVPSSSPCNWTGVGCSSVSGVVIFIDLSGAGIFGGFPSEFCRISTLRRLSLGTTSSTEHCRRNLFVGSIPELSPPFNDLQVLDLAQNNFSGEIPASFGVLPSLRVLNLFGNLLSGKIPPFLGNLSELEMFNLAYNPYEEGPLPAEIGNLTKLVNLWLPFSSLIGEIPKTIGNLERLTNLDLSHNKLTGKIPTSMGRLKSIVQIELYENRLTGELPESLGNLTSLLRFDASENGLRGTLPERFTGLHLTSLALNDNLLEGRIPRSLAANPSLVILKLFNNNFSGEIPAELGRNSDLILFDVSTNNLVGGLPKYLCNGGKLDSLIAFKNKLSGELSSTYGSCTSLKNIRIFNNMFSGEFPKRVWGLPRLTTIEIYGNLFEGSVSPLISQVHGLTKLLISGNNFSGDIPVEIFPSCIAQMKNLQTLELQGNLFSGMIPVGAWPLLTKLNLSRNRFSGEIPGELADLPVLTYLDLSENSLIGEIPPRLGELKLNYFNLSDNDLAGRVPAGLATKLFLYGLLGNPGLCSDANLSPIPTCSTPLRRVFSGLTLATMITAALLLASALAILTKSFWKHRGNKGQRPGRPWMVTSFHRVGFDMADIIDCMTEENLIGTGSSGRVYRGRLKTGQAVAGETATAARAFCAEVEALGRARHRNIVNLLFSCAAEGTMVLVYEYMENGSLGEALHGEKGGSSLLGWSQRAKIAVGAAQGLAYLHYDCDPPIIHRDIKSNNILLDGDYCARVGDLGLARTMQKCEAMSHVAGSCGYIAPEYAYTLKVDEKSDVYSFGVVLLELVTGRRPWAADAVVAAAEGGERAVALRALIDQQLNPSSEEVEGMLRVLDVALACTCASPANRPSMRRVVELLQGRRAVRNCGGGTRRL</sequence>
<dbReference type="SMART" id="SM00369">
    <property type="entry name" value="LRR_TYP"/>
    <property type="match status" value="4"/>
</dbReference>
<evidence type="ECO:0000256" key="16">
    <source>
        <dbReference type="ARBA" id="ARBA00023136"/>
    </source>
</evidence>
<keyword evidence="16 21" id="KW-0472">Membrane</keyword>
<keyword evidence="13" id="KW-0418">Kinase</keyword>
<dbReference type="GO" id="GO:0009791">
    <property type="term" value="P:post-embryonic development"/>
    <property type="evidence" value="ECO:0007669"/>
    <property type="project" value="UniProtKB-ARBA"/>
</dbReference>
<keyword evidence="8" id="KW-0808">Transferase</keyword>
<dbReference type="Gene3D" id="3.30.200.20">
    <property type="entry name" value="Phosphorylase Kinase, domain 1"/>
    <property type="match status" value="1"/>
</dbReference>
<dbReference type="FunFam" id="3.80.10.10:FF:000233">
    <property type="entry name" value="Leucine-rich repeat receptor-like protein kinase TDR"/>
    <property type="match status" value="1"/>
</dbReference>
<keyword evidence="4" id="KW-1003">Cell membrane</keyword>
<evidence type="ECO:0000259" key="23">
    <source>
        <dbReference type="PROSITE" id="PS50011"/>
    </source>
</evidence>
<feature type="chain" id="PRO_5029900870" description="non-specific serine/threonine protein kinase" evidence="22">
    <location>
        <begin position="28"/>
        <end position="924"/>
    </location>
</feature>
<evidence type="ECO:0000256" key="7">
    <source>
        <dbReference type="ARBA" id="ARBA00022614"/>
    </source>
</evidence>
<evidence type="ECO:0000256" key="15">
    <source>
        <dbReference type="ARBA" id="ARBA00022989"/>
    </source>
</evidence>
<evidence type="ECO:0000256" key="8">
    <source>
        <dbReference type="ARBA" id="ARBA00022679"/>
    </source>
</evidence>
<dbReference type="Pfam" id="PF08263">
    <property type="entry name" value="LRRNT_2"/>
    <property type="match status" value="1"/>
</dbReference>
<evidence type="ECO:0000256" key="10">
    <source>
        <dbReference type="ARBA" id="ARBA00022729"/>
    </source>
</evidence>
<keyword evidence="17" id="KW-0675">Receptor</keyword>
<evidence type="ECO:0000256" key="22">
    <source>
        <dbReference type="SAM" id="SignalP"/>
    </source>
</evidence>
<evidence type="ECO:0000256" key="5">
    <source>
        <dbReference type="ARBA" id="ARBA00022527"/>
    </source>
</evidence>
<dbReference type="GO" id="GO:0006952">
    <property type="term" value="P:defense response"/>
    <property type="evidence" value="ECO:0007669"/>
    <property type="project" value="UniProtKB-ARBA"/>
</dbReference>
<dbReference type="Pfam" id="PF00069">
    <property type="entry name" value="Pkinase"/>
    <property type="match status" value="1"/>
</dbReference>
<gene>
    <name evidence="24" type="ORF">SI7747_10013840</name>
</gene>
<feature type="signal peptide" evidence="22">
    <location>
        <begin position="1"/>
        <end position="27"/>
    </location>
</feature>
<comment type="subcellular location">
    <subcellularLocation>
        <location evidence="1">Cell membrane</location>
        <topology evidence="1">Single-pass type I membrane protein</topology>
    </subcellularLocation>
</comment>
<evidence type="ECO:0000256" key="11">
    <source>
        <dbReference type="ARBA" id="ARBA00022737"/>
    </source>
</evidence>